<keyword evidence="1" id="KW-1133">Transmembrane helix</keyword>
<name>A0ABN0NWZ8_TRELE</name>
<gene>
    <name evidence="3" type="ORF">HMPREF9193_01614</name>
</gene>
<keyword evidence="1" id="KW-0812">Transmembrane</keyword>
<feature type="chain" id="PRO_5046964108" evidence="2">
    <location>
        <begin position="23"/>
        <end position="706"/>
    </location>
</feature>
<sequence>MKAVFKAVCLFFLCCSAYTLKAQVSQPIQNTQNIQTESAAITKSDTARFSDSLYEELTKNGFTAEKQLLQNTLSSDFPYNVIIPIQPPSPAAAQTANKAETASNEKKLIISVTQQNVSGRIKEYMDFIRKLKERSAPFQIEIVFTANDYSETSQVQRVGTADMSNTEMFYAGTYTYINALDTTENTAVLIIGTDKKNERLLPQFVRYVQIIPGGINYENRGVVIPRGFFKTITDSCANAGIFYSIRGRFLSLYRLGLIKAEPLVSAWLSSEIPASMLISDEQNFYSVFTVIEECVNLYAACDFTDTDTHYSLFRLFNKSLWISERTYLIFLILTSAVTLFAFFILSFIRGTHRYIHRQEFLQTWYLIPVMIGSGAFFLSAAQVLTAQILQQNYRFALFALAVKTAFALSFLILFFVPQHVLKLPLTGFIYGYLLSVGAFLNIFLFASADIALIPIFIVEYLIVYISRGMRKISSLIAALVFMLLPYIPFITAFTEFDSALYTRFITEASFAYNVLFAAVLFPFLIMGIRILIRLKLWGRRINSKDRRLADAKNKMFAQSAFALICFCAVFIVSTTVFLFTAPAKRNNAVKALPTKKTVSLSLERTVRFEHGFFVLHLSSALPVIRYHIEINSQSALPVFESNYPYDMFAKPLSAVFALDDYPPEPFTLNFSTDGVHDTLCTITAYFKDGGVIKTEQLHYTITGIPK</sequence>
<feature type="transmembrane region" description="Helical" evidence="1">
    <location>
        <begin position="450"/>
        <end position="465"/>
    </location>
</feature>
<keyword evidence="2" id="KW-0732">Signal</keyword>
<feature type="transmembrane region" description="Helical" evidence="1">
    <location>
        <begin position="472"/>
        <end position="490"/>
    </location>
</feature>
<feature type="signal peptide" evidence="2">
    <location>
        <begin position="1"/>
        <end position="22"/>
    </location>
</feature>
<feature type="transmembrane region" description="Helical" evidence="1">
    <location>
        <begin position="360"/>
        <end position="383"/>
    </location>
</feature>
<feature type="transmembrane region" description="Helical" evidence="1">
    <location>
        <begin position="395"/>
        <end position="416"/>
    </location>
</feature>
<keyword evidence="4" id="KW-1185">Reference proteome</keyword>
<organism evidence="3 4">
    <name type="scientific">Treponema lecithinolyticum ATCC 700332</name>
    <dbReference type="NCBI Taxonomy" id="1321815"/>
    <lineage>
        <taxon>Bacteria</taxon>
        <taxon>Pseudomonadati</taxon>
        <taxon>Spirochaetota</taxon>
        <taxon>Spirochaetia</taxon>
        <taxon>Spirochaetales</taxon>
        <taxon>Treponemataceae</taxon>
        <taxon>Treponema</taxon>
    </lineage>
</organism>
<feature type="transmembrane region" description="Helical" evidence="1">
    <location>
        <begin position="555"/>
        <end position="579"/>
    </location>
</feature>
<feature type="transmembrane region" description="Helical" evidence="1">
    <location>
        <begin position="423"/>
        <end position="444"/>
    </location>
</feature>
<dbReference type="EMBL" id="AWVH01000039">
    <property type="protein sequence ID" value="ERJ91956.1"/>
    <property type="molecule type" value="Genomic_DNA"/>
</dbReference>
<evidence type="ECO:0000256" key="1">
    <source>
        <dbReference type="SAM" id="Phobius"/>
    </source>
</evidence>
<feature type="transmembrane region" description="Helical" evidence="1">
    <location>
        <begin position="327"/>
        <end position="348"/>
    </location>
</feature>
<protein>
    <submittedName>
        <fullName evidence="3">Uncharacterized protein</fullName>
    </submittedName>
</protein>
<evidence type="ECO:0000313" key="3">
    <source>
        <dbReference type="EMBL" id="ERJ91956.1"/>
    </source>
</evidence>
<accession>A0ABN0NWZ8</accession>
<comment type="caution">
    <text evidence="3">The sequence shown here is derived from an EMBL/GenBank/DDBJ whole genome shotgun (WGS) entry which is preliminary data.</text>
</comment>
<evidence type="ECO:0000313" key="4">
    <source>
        <dbReference type="Proteomes" id="UP000016649"/>
    </source>
</evidence>
<proteinExistence type="predicted"/>
<dbReference type="RefSeq" id="WP_021687815.1">
    <property type="nucleotide sequence ID" value="NZ_KI260569.1"/>
</dbReference>
<feature type="transmembrane region" description="Helical" evidence="1">
    <location>
        <begin position="510"/>
        <end position="534"/>
    </location>
</feature>
<keyword evidence="1" id="KW-0472">Membrane</keyword>
<dbReference type="Proteomes" id="UP000016649">
    <property type="component" value="Unassembled WGS sequence"/>
</dbReference>
<evidence type="ECO:0000256" key="2">
    <source>
        <dbReference type="SAM" id="SignalP"/>
    </source>
</evidence>
<reference evidence="3 4" key="1">
    <citation type="submission" date="2013-08" db="EMBL/GenBank/DDBJ databases">
        <authorList>
            <person name="Weinstock G."/>
            <person name="Sodergren E."/>
            <person name="Wylie T."/>
            <person name="Fulton L."/>
            <person name="Fulton R."/>
            <person name="Fronick C."/>
            <person name="O'Laughlin M."/>
            <person name="Godfrey J."/>
            <person name="Miner T."/>
            <person name="Herter B."/>
            <person name="Appelbaum E."/>
            <person name="Cordes M."/>
            <person name="Lek S."/>
            <person name="Wollam A."/>
            <person name="Pepin K.H."/>
            <person name="Palsikar V.B."/>
            <person name="Mitreva M."/>
            <person name="Wilson R.K."/>
        </authorList>
    </citation>
    <scope>NUCLEOTIDE SEQUENCE [LARGE SCALE GENOMIC DNA]</scope>
    <source>
        <strain evidence="3 4">ATCC 700332</strain>
    </source>
</reference>